<keyword evidence="6 14" id="KW-0732">Signal</keyword>
<dbReference type="AlphaFoldDB" id="A0A191UF39"/>
<keyword evidence="7 13" id="KW-0798">TonB box</keyword>
<evidence type="ECO:0000256" key="7">
    <source>
        <dbReference type="ARBA" id="ARBA00023077"/>
    </source>
</evidence>
<dbReference type="InterPro" id="IPR037066">
    <property type="entry name" value="Plug_dom_sf"/>
</dbReference>
<feature type="chain" id="PRO_5008248101" evidence="14">
    <location>
        <begin position="27"/>
        <end position="696"/>
    </location>
</feature>
<feature type="domain" description="TonB-dependent receptor-like beta-barrel" evidence="15">
    <location>
        <begin position="245"/>
        <end position="663"/>
    </location>
</feature>
<evidence type="ECO:0000256" key="10">
    <source>
        <dbReference type="ARBA" id="ARBA00023237"/>
    </source>
</evidence>
<evidence type="ECO:0000256" key="4">
    <source>
        <dbReference type="ARBA" id="ARBA00022452"/>
    </source>
</evidence>
<keyword evidence="4 11" id="KW-1134">Transmembrane beta strand</keyword>
<dbReference type="Gene3D" id="2.170.130.10">
    <property type="entry name" value="TonB-dependent receptor, plug domain"/>
    <property type="match status" value="1"/>
</dbReference>
<dbReference type="PROSITE" id="PS52016">
    <property type="entry name" value="TONB_DEPENDENT_REC_3"/>
    <property type="match status" value="1"/>
</dbReference>
<feature type="short sequence motif" description="TonB C-terminal box" evidence="12">
    <location>
        <begin position="679"/>
        <end position="696"/>
    </location>
</feature>
<evidence type="ECO:0000313" key="18">
    <source>
        <dbReference type="Proteomes" id="UP000078463"/>
    </source>
</evidence>
<evidence type="ECO:0000259" key="15">
    <source>
        <dbReference type="Pfam" id="PF00593"/>
    </source>
</evidence>
<protein>
    <submittedName>
        <fullName evidence="17">TonB-dependent receptor</fullName>
    </submittedName>
</protein>
<evidence type="ECO:0000256" key="6">
    <source>
        <dbReference type="ARBA" id="ARBA00022729"/>
    </source>
</evidence>
<reference evidence="18" key="1">
    <citation type="submission" date="2016-05" db="EMBL/GenBank/DDBJ databases">
        <title>Polynucleobacter sp. QLW-P1FAT50C-4 genome.</title>
        <authorList>
            <person name="Hahn M.W."/>
        </authorList>
    </citation>
    <scope>NUCLEOTIDE SEQUENCE [LARGE SCALE GENOMIC DNA]</scope>
    <source>
        <strain evidence="18">QLW-P1FAT50C-4</strain>
    </source>
</reference>
<dbReference type="GO" id="GO:0009279">
    <property type="term" value="C:cell outer membrane"/>
    <property type="evidence" value="ECO:0007669"/>
    <property type="project" value="UniProtKB-SubCell"/>
</dbReference>
<keyword evidence="9 17" id="KW-0675">Receptor</keyword>
<dbReference type="PROSITE" id="PS01156">
    <property type="entry name" value="TONB_DEPENDENT_REC_2"/>
    <property type="match status" value="1"/>
</dbReference>
<evidence type="ECO:0000256" key="13">
    <source>
        <dbReference type="RuleBase" id="RU003357"/>
    </source>
</evidence>
<dbReference type="Pfam" id="PF07715">
    <property type="entry name" value="Plug"/>
    <property type="match status" value="1"/>
</dbReference>
<dbReference type="InterPro" id="IPR036942">
    <property type="entry name" value="Beta-barrel_TonB_sf"/>
</dbReference>
<dbReference type="Gene3D" id="2.40.170.20">
    <property type="entry name" value="TonB-dependent receptor, beta-barrel domain"/>
    <property type="match status" value="1"/>
</dbReference>
<comment type="subcellular location">
    <subcellularLocation>
        <location evidence="1 11">Cell outer membrane</location>
        <topology evidence="1 11">Multi-pass membrane protein</topology>
    </subcellularLocation>
</comment>
<accession>A0A191UF39</accession>
<evidence type="ECO:0000256" key="11">
    <source>
        <dbReference type="PROSITE-ProRule" id="PRU01360"/>
    </source>
</evidence>
<dbReference type="OrthoDB" id="9795928at2"/>
<dbReference type="SUPFAM" id="SSF56935">
    <property type="entry name" value="Porins"/>
    <property type="match status" value="1"/>
</dbReference>
<evidence type="ECO:0000256" key="3">
    <source>
        <dbReference type="ARBA" id="ARBA00022448"/>
    </source>
</evidence>
<evidence type="ECO:0000256" key="9">
    <source>
        <dbReference type="ARBA" id="ARBA00023170"/>
    </source>
</evidence>
<keyword evidence="8 11" id="KW-0472">Membrane</keyword>
<evidence type="ECO:0000256" key="14">
    <source>
        <dbReference type="SAM" id="SignalP"/>
    </source>
</evidence>
<sequence length="696" mass="74880">MKHRHYPLQKLVLILLAILLSNLAWSQSDAEPALQLNVSGVRDDGQGFLSPNKVLSGDELQNKLSGTLGATLANELGVSATGYGAGASRPVIRGLEGARVQILQNGLSVGDVSSISADHAVANPMQNTHQIEILRGASALMYGSGSSGGLVNVVNDRIVTSMPDALSGAINTSYETANQGKTGNLELDGPAGPLALHLDSTISNSNNYRIPGYAEQGGPNANWAINPTAPPVNIPYSGKLPFSYSNQNSLGLGASYLRSDGYTGISLERMNHNYGIPTAEGGFIQQSQNRYDFAHQTNDPFDGFSSIKVSAANTNYQHTEFTNNGVASTQWNNTATEARLELAHKELLGSRGVIGAQLTGSTLNAIDLSTNNYAIVPQTKSNSSALFWVEEGRYGALKTNLGARYNYAAQNPNSATQFPNPGSQGFQPNSYGPPTIQNRQFNLMSYSAGGMVDVTRGYGIGLAYTVSQRAPTPQELYSYGPHDSTATFDIGNSNLGTETSHNIELSFQKTLGLIRSKVSLYRNQFTNYIYGFYTGSYSATNDNFSVVQASQANANIRGAEGELTYNWNQTGIGGRVFGDVLQGSFNAGGNLPLQPAPRLGTELAYQREGWLTSATYIYSYQQNRLASWEIGPTPSYNLLNANLSYTERIGKINWTGYLSLKNLLNEEIRYATSPMAVRLYAPQSGRSLMVGVRAAF</sequence>
<organism evidence="17 18">
    <name type="scientific">Polynucleobacter wuianus</name>
    <dbReference type="NCBI Taxonomy" id="1743168"/>
    <lineage>
        <taxon>Bacteria</taxon>
        <taxon>Pseudomonadati</taxon>
        <taxon>Pseudomonadota</taxon>
        <taxon>Betaproteobacteria</taxon>
        <taxon>Burkholderiales</taxon>
        <taxon>Burkholderiaceae</taxon>
        <taxon>Polynucleobacter</taxon>
    </lineage>
</organism>
<dbReference type="GO" id="GO:0015344">
    <property type="term" value="F:siderophore uptake transmembrane transporter activity"/>
    <property type="evidence" value="ECO:0007669"/>
    <property type="project" value="TreeGrafter"/>
</dbReference>
<evidence type="ECO:0000256" key="2">
    <source>
        <dbReference type="ARBA" id="ARBA00009810"/>
    </source>
</evidence>
<dbReference type="PANTHER" id="PTHR30069:SF40">
    <property type="entry name" value="TONB-DEPENDENT RECEPTOR NMB0964-RELATED"/>
    <property type="match status" value="1"/>
</dbReference>
<dbReference type="GO" id="GO:0044718">
    <property type="term" value="P:siderophore transmembrane transport"/>
    <property type="evidence" value="ECO:0007669"/>
    <property type="project" value="TreeGrafter"/>
</dbReference>
<name>A0A191UF39_9BURK</name>
<comment type="similarity">
    <text evidence="2 11 13">Belongs to the TonB-dependent receptor family.</text>
</comment>
<keyword evidence="3 11" id="KW-0813">Transport</keyword>
<gene>
    <name evidence="17" type="ORF">A8O14_05040</name>
</gene>
<feature type="signal peptide" evidence="14">
    <location>
        <begin position="1"/>
        <end position="26"/>
    </location>
</feature>
<evidence type="ECO:0000259" key="16">
    <source>
        <dbReference type="Pfam" id="PF07715"/>
    </source>
</evidence>
<keyword evidence="10 11" id="KW-0998">Cell outer membrane</keyword>
<dbReference type="InterPro" id="IPR012910">
    <property type="entry name" value="Plug_dom"/>
</dbReference>
<evidence type="ECO:0000313" key="17">
    <source>
        <dbReference type="EMBL" id="ANI99511.1"/>
    </source>
</evidence>
<dbReference type="Proteomes" id="UP000078463">
    <property type="component" value="Chromosome"/>
</dbReference>
<evidence type="ECO:0000256" key="5">
    <source>
        <dbReference type="ARBA" id="ARBA00022692"/>
    </source>
</evidence>
<dbReference type="InterPro" id="IPR010917">
    <property type="entry name" value="TonB_rcpt_CS"/>
</dbReference>
<dbReference type="InterPro" id="IPR039426">
    <property type="entry name" value="TonB-dep_rcpt-like"/>
</dbReference>
<dbReference type="STRING" id="1743168.A8O14_05040"/>
<dbReference type="KEGG" id="pwu:A8O14_05040"/>
<dbReference type="EMBL" id="CP015922">
    <property type="protein sequence ID" value="ANI99511.1"/>
    <property type="molecule type" value="Genomic_DNA"/>
</dbReference>
<feature type="domain" description="TonB-dependent receptor plug" evidence="16">
    <location>
        <begin position="52"/>
        <end position="149"/>
    </location>
</feature>
<dbReference type="Pfam" id="PF00593">
    <property type="entry name" value="TonB_dep_Rec_b-barrel"/>
    <property type="match status" value="1"/>
</dbReference>
<evidence type="ECO:0000256" key="12">
    <source>
        <dbReference type="PROSITE-ProRule" id="PRU10144"/>
    </source>
</evidence>
<dbReference type="InterPro" id="IPR000531">
    <property type="entry name" value="Beta-barrel_TonB"/>
</dbReference>
<keyword evidence="5 11" id="KW-0812">Transmembrane</keyword>
<evidence type="ECO:0000256" key="8">
    <source>
        <dbReference type="ARBA" id="ARBA00023136"/>
    </source>
</evidence>
<keyword evidence="18" id="KW-1185">Reference proteome</keyword>
<dbReference type="RefSeq" id="WP_068948524.1">
    <property type="nucleotide sequence ID" value="NZ_CP015922.1"/>
</dbReference>
<proteinExistence type="inferred from homology"/>
<evidence type="ECO:0000256" key="1">
    <source>
        <dbReference type="ARBA" id="ARBA00004571"/>
    </source>
</evidence>
<dbReference type="PANTHER" id="PTHR30069">
    <property type="entry name" value="TONB-DEPENDENT OUTER MEMBRANE RECEPTOR"/>
    <property type="match status" value="1"/>
</dbReference>